<sequence>MFSMKKRFKNMKKREKHLQLKLQKINLLCLILILNWSTSFSQEISANLKHHSNQEVKLLGYNGFETVELAKTTIDESGNFNLLYKNYKGMGYLETSDKSQLFMVLNEPKIEITGTHLKEPDSIKFSNSNENLLFNQYAVEHNQRERALAGWKFLLPQYKSVELLKQQKEYANIIKKEISRLENQDQEFLIQLNKSSYVSWFLPLRKLLDDIPLSAQQYNERIPKNVADFRNINFNDPELYHSGILDDLIESHYWLLENGGMTFDSMYLQMNISTNYLIKNLEGNEKLLNEIGDFLFKLLEKRSLYQASEHLALKLLTQNSCTIDDNLTKQMESYRAMKIGNTASDIVFEGRKMMMGTEVNKDLKLSDLKSNYTLVVFGASWCSHCAQEIPRIKEKYISWKLRGVETVFVSLDHDELEFKNFVRDFPFLSSCDFKGWDNQAAQDYYVNAAPTLFLLDSERKIILRPASVEQVDAWVNYTLTTKN</sequence>
<keyword evidence="3" id="KW-1185">Reference proteome</keyword>
<dbReference type="Gene3D" id="3.40.30.10">
    <property type="entry name" value="Glutaredoxin"/>
    <property type="match status" value="1"/>
</dbReference>
<feature type="domain" description="Thioredoxin" evidence="1">
    <location>
        <begin position="337"/>
        <end position="480"/>
    </location>
</feature>
<dbReference type="GO" id="GO:0004791">
    <property type="term" value="F:thioredoxin-disulfide reductase (NADPH) activity"/>
    <property type="evidence" value="ECO:0007669"/>
    <property type="project" value="TreeGrafter"/>
</dbReference>
<dbReference type="SUPFAM" id="SSF52833">
    <property type="entry name" value="Thioredoxin-like"/>
    <property type="match status" value="1"/>
</dbReference>
<dbReference type="GO" id="GO:0030178">
    <property type="term" value="P:negative regulation of Wnt signaling pathway"/>
    <property type="evidence" value="ECO:0007669"/>
    <property type="project" value="TreeGrafter"/>
</dbReference>
<accession>A0A2U2X336</accession>
<protein>
    <recommendedName>
        <fullName evidence="1">Thioredoxin domain-containing protein</fullName>
    </recommendedName>
</protein>
<evidence type="ECO:0000313" key="3">
    <source>
        <dbReference type="Proteomes" id="UP000245370"/>
    </source>
</evidence>
<dbReference type="EMBL" id="QFRJ01000014">
    <property type="protein sequence ID" value="PWH82198.1"/>
    <property type="molecule type" value="Genomic_DNA"/>
</dbReference>
<dbReference type="Pfam" id="PF13905">
    <property type="entry name" value="Thioredoxin_8"/>
    <property type="match status" value="1"/>
</dbReference>
<evidence type="ECO:0000259" key="1">
    <source>
        <dbReference type="PROSITE" id="PS51352"/>
    </source>
</evidence>
<dbReference type="AlphaFoldDB" id="A0A2U2X336"/>
<reference evidence="2 3" key="2">
    <citation type="submission" date="2018-05" db="EMBL/GenBank/DDBJ databases">
        <authorList>
            <person name="Lanie J.A."/>
            <person name="Ng W.-L."/>
            <person name="Kazmierczak K.M."/>
            <person name="Andrzejewski T.M."/>
            <person name="Davidsen T.M."/>
            <person name="Wayne K.J."/>
            <person name="Tettelin H."/>
            <person name="Glass J.I."/>
            <person name="Rusch D."/>
            <person name="Podicherti R."/>
            <person name="Tsui H.-C.T."/>
            <person name="Winkler M.E."/>
        </authorList>
    </citation>
    <scope>NUCLEOTIDE SEQUENCE [LARGE SCALE GENOMIC DNA]</scope>
    <source>
        <strain evidence="2 3">C305</strain>
    </source>
</reference>
<evidence type="ECO:0000313" key="2">
    <source>
        <dbReference type="EMBL" id="PWH82198.1"/>
    </source>
</evidence>
<proteinExistence type="predicted"/>
<dbReference type="InterPro" id="IPR036249">
    <property type="entry name" value="Thioredoxin-like_sf"/>
</dbReference>
<name>A0A2U2X336_9FLAO</name>
<dbReference type="GO" id="GO:0031397">
    <property type="term" value="P:negative regulation of protein ubiquitination"/>
    <property type="evidence" value="ECO:0007669"/>
    <property type="project" value="TreeGrafter"/>
</dbReference>
<gene>
    <name evidence="2" type="ORF">DIT68_13910</name>
</gene>
<comment type="caution">
    <text evidence="2">The sequence shown here is derived from an EMBL/GenBank/DDBJ whole genome shotgun (WGS) entry which is preliminary data.</text>
</comment>
<dbReference type="Proteomes" id="UP000245370">
    <property type="component" value="Unassembled WGS sequence"/>
</dbReference>
<dbReference type="InterPro" id="IPR013766">
    <property type="entry name" value="Thioredoxin_domain"/>
</dbReference>
<dbReference type="PANTHER" id="PTHR46472">
    <property type="entry name" value="NUCLEOREDOXIN"/>
    <property type="match status" value="1"/>
</dbReference>
<dbReference type="PROSITE" id="PS51352">
    <property type="entry name" value="THIOREDOXIN_2"/>
    <property type="match status" value="1"/>
</dbReference>
<dbReference type="PANTHER" id="PTHR46472:SF1">
    <property type="entry name" value="NUCLEOREDOXIN"/>
    <property type="match status" value="1"/>
</dbReference>
<dbReference type="InterPro" id="IPR012336">
    <property type="entry name" value="Thioredoxin-like_fold"/>
</dbReference>
<organism evidence="2 3">
    <name type="scientific">Brumimicrobium oceani</name>
    <dbReference type="NCBI Taxonomy" id="2100725"/>
    <lineage>
        <taxon>Bacteria</taxon>
        <taxon>Pseudomonadati</taxon>
        <taxon>Bacteroidota</taxon>
        <taxon>Flavobacteriia</taxon>
        <taxon>Flavobacteriales</taxon>
        <taxon>Crocinitomicaceae</taxon>
        <taxon>Brumimicrobium</taxon>
    </lineage>
</organism>
<reference evidence="2 3" key="1">
    <citation type="submission" date="2018-05" db="EMBL/GenBank/DDBJ databases">
        <title>Brumimicrobium oceani sp. nov., isolated from coastal sediment.</title>
        <authorList>
            <person name="Kou Y."/>
        </authorList>
    </citation>
    <scope>NUCLEOTIDE SEQUENCE [LARGE SCALE GENOMIC DNA]</scope>
    <source>
        <strain evidence="2 3">C305</strain>
    </source>
</reference>
<dbReference type="CDD" id="cd02966">
    <property type="entry name" value="TlpA_like_family"/>
    <property type="match status" value="1"/>
</dbReference>